<comment type="caution">
    <text evidence="2">The sequence shown here is derived from an EMBL/GenBank/DDBJ whole genome shotgun (WGS) entry which is preliminary data.</text>
</comment>
<reference evidence="1" key="3">
    <citation type="journal article" name="Syst. Appl. Microbiol.">
        <title>Streptomyces alkaliterrae sp. nov., isolated from an alkaline soil, and emended descriptions of Streptomyces alkaliphilus, Streptomyces calidiresistens and Streptomyces durbertensis.</title>
        <authorList>
            <person name="Swiecimska M."/>
            <person name="Golinska P."/>
            <person name="Nouioui I."/>
            <person name="Wypij M."/>
            <person name="Rai M."/>
            <person name="Sangal V."/>
            <person name="Goodfellow M."/>
        </authorList>
    </citation>
    <scope>NUCLEOTIDE SEQUENCE</scope>
    <source>
        <strain evidence="1">OF8</strain>
    </source>
</reference>
<dbReference type="Proteomes" id="UP000517765">
    <property type="component" value="Unassembled WGS sequence"/>
</dbReference>
<proteinExistence type="predicted"/>
<evidence type="ECO:0000313" key="1">
    <source>
        <dbReference type="EMBL" id="MBB1261876.1"/>
    </source>
</evidence>
<evidence type="ECO:0000313" key="2">
    <source>
        <dbReference type="EMBL" id="MQS04440.1"/>
    </source>
</evidence>
<keyword evidence="3" id="KW-1185">Reference proteome</keyword>
<protein>
    <submittedName>
        <fullName evidence="2">Uncharacterized protein</fullName>
    </submittedName>
</protein>
<gene>
    <name evidence="2" type="ORF">FNX44_021715</name>
    <name evidence="1" type="ORF">H3147_24125</name>
</gene>
<evidence type="ECO:0000313" key="3">
    <source>
        <dbReference type="Proteomes" id="UP000320857"/>
    </source>
</evidence>
<accession>A0A5P0YWS0</accession>
<evidence type="ECO:0000313" key="4">
    <source>
        <dbReference type="Proteomes" id="UP000517765"/>
    </source>
</evidence>
<sequence>MHAERGHIATRADRRPTGRTSLVATVLSGLLAAVLMVAAIPGTAAASQAGAQGATGGIQIDWTAECSDGLITVEGEKVTVAEVLAQDADAQRRYTRLMASDTVVAQLWSTGAESQADVEEMAGMLALSFGTDEGVQEFIASTGKHTSDMLALKTTWPWQLKCNKARAAYALYQGMGTGICGGLTVASGGLALVVCNLLKSAAGGKVNWNSVC</sequence>
<dbReference type="Proteomes" id="UP000320857">
    <property type="component" value="Unassembled WGS sequence"/>
</dbReference>
<name>A0A5P0YWS0_9ACTN</name>
<organism evidence="2 3">
    <name type="scientific">Streptomyces alkaliterrae</name>
    <dbReference type="NCBI Taxonomy" id="2213162"/>
    <lineage>
        <taxon>Bacteria</taxon>
        <taxon>Bacillati</taxon>
        <taxon>Actinomycetota</taxon>
        <taxon>Actinomycetes</taxon>
        <taxon>Kitasatosporales</taxon>
        <taxon>Streptomycetaceae</taxon>
        <taxon>Streptomyces</taxon>
    </lineage>
</organism>
<dbReference type="RefSeq" id="WP_143650357.1">
    <property type="nucleotide sequence ID" value="NZ_JABJXA010000221.1"/>
</dbReference>
<reference evidence="2 3" key="1">
    <citation type="submission" date="2019-10" db="EMBL/GenBank/DDBJ databases">
        <title>Streptomyces sp. nov., a novel actinobacterium isolated from alkaline environment.</title>
        <authorList>
            <person name="Golinska P."/>
        </authorList>
    </citation>
    <scope>NUCLEOTIDE SEQUENCE [LARGE SCALE GENOMIC DNA]</scope>
    <source>
        <strain evidence="2 3">OF1</strain>
    </source>
</reference>
<dbReference type="AlphaFoldDB" id="A0A5P0YWS0"/>
<dbReference type="EMBL" id="JABJXA010000221">
    <property type="protein sequence ID" value="MBB1261876.1"/>
    <property type="molecule type" value="Genomic_DNA"/>
</dbReference>
<dbReference type="EMBL" id="VJYK02000290">
    <property type="protein sequence ID" value="MQS04440.1"/>
    <property type="molecule type" value="Genomic_DNA"/>
</dbReference>
<reference evidence="4" key="2">
    <citation type="submission" date="2020-05" db="EMBL/GenBank/DDBJ databases">
        <title>Classification of alakaliphilic streptomycetes isolated from an alkaline soil next to Lonar Crater, India and a proposal for the recognition of Streptomyces alkaliterrae sp. nov.</title>
        <authorList>
            <person name="Golinska P."/>
        </authorList>
    </citation>
    <scope>NUCLEOTIDE SEQUENCE [LARGE SCALE GENOMIC DNA]</scope>
    <source>
        <strain evidence="4">OF8</strain>
    </source>
</reference>